<dbReference type="InterPro" id="IPR050482">
    <property type="entry name" value="Sensor_HK_TwoCompSys"/>
</dbReference>
<dbReference type="InterPro" id="IPR013655">
    <property type="entry name" value="PAS_fold_3"/>
</dbReference>
<feature type="domain" description="PAS" evidence="10">
    <location>
        <begin position="112"/>
        <end position="182"/>
    </location>
</feature>
<keyword evidence="6" id="KW-0418">Kinase</keyword>
<evidence type="ECO:0000256" key="7">
    <source>
        <dbReference type="ARBA" id="ARBA00022840"/>
    </source>
</evidence>
<dbReference type="RefSeq" id="WP_311662012.1">
    <property type="nucleotide sequence ID" value="NZ_JAVRHT010000004.1"/>
</dbReference>
<dbReference type="CDD" id="cd16917">
    <property type="entry name" value="HATPase_UhpB-NarQ-NarX-like"/>
    <property type="match status" value="1"/>
</dbReference>
<keyword evidence="3" id="KW-0597">Phosphoprotein</keyword>
<dbReference type="Pfam" id="PF02518">
    <property type="entry name" value="HATPase_c"/>
    <property type="match status" value="1"/>
</dbReference>
<organism evidence="11 12">
    <name type="scientific">Rubrivirga litoralis</name>
    <dbReference type="NCBI Taxonomy" id="3075598"/>
    <lineage>
        <taxon>Bacteria</taxon>
        <taxon>Pseudomonadati</taxon>
        <taxon>Rhodothermota</taxon>
        <taxon>Rhodothermia</taxon>
        <taxon>Rhodothermales</taxon>
        <taxon>Rubricoccaceae</taxon>
        <taxon>Rubrivirga</taxon>
    </lineage>
</organism>
<dbReference type="InterPro" id="IPR003594">
    <property type="entry name" value="HATPase_dom"/>
</dbReference>
<name>A0ABU3BN49_9BACT</name>
<dbReference type="PANTHER" id="PTHR24421:SF10">
    <property type="entry name" value="NITRATE_NITRITE SENSOR PROTEIN NARQ"/>
    <property type="match status" value="1"/>
</dbReference>
<proteinExistence type="predicted"/>
<dbReference type="InterPro" id="IPR013656">
    <property type="entry name" value="PAS_4"/>
</dbReference>
<evidence type="ECO:0000256" key="4">
    <source>
        <dbReference type="ARBA" id="ARBA00022679"/>
    </source>
</evidence>
<sequence length="576" mass="61822">MLLSGDVLWLGPRAPWAAALDAAVHSCAAAADLPARGGAALVVIAGDPAAAADWLRRPRERPPALVVADGDDAEEAALQAGADEAVSASAPPEDARRAVRRALARHAAAQDETDVFRLMVECATDLLTLTDADGRTLYASPAAEELTGAPAEDLVGREPFASVHPDDLDRVRRAYVGAVAAGGAPVATQYRVRDADGCVRVVESVGRPACAGGRTYGVVSTRDVTERVEMEERLRDSEARYRAVVRALPDVVSRLRHDGWVVDFHVPPVFETEFPAEAMLGRRLQDVIQTDIARKFADNVGRLRETGRVVSYDYEVEVMGETRHREVRLAPLGDGEVISMIRDVTALRQKTAALQRSRTELRALATHLQDVREEERARLSREVHDVLGQQLTAIRLGIGWFGRRLSDNAEAQARLAELRETIDETIGHVRQVAADLRPGVLDDFGLASAAEWQVERFAARTGLATSLDVEGTAEVPTDVATAAFRVLQEALTNVARHADARSVDVTLDVTLGGGAVRLTVADDGRGFDGNAVGRRTLGLLGMRERAGALGGTLDVRGVPGRGTVVECTLPLAPPRP</sequence>
<dbReference type="Pfam" id="PF07730">
    <property type="entry name" value="HisKA_3"/>
    <property type="match status" value="1"/>
</dbReference>
<keyword evidence="8" id="KW-0902">Two-component regulatory system</keyword>
<evidence type="ECO:0000256" key="5">
    <source>
        <dbReference type="ARBA" id="ARBA00022741"/>
    </source>
</evidence>
<evidence type="ECO:0000313" key="11">
    <source>
        <dbReference type="EMBL" id="MDT0630714.1"/>
    </source>
</evidence>
<comment type="caution">
    <text evidence="11">The sequence shown here is derived from an EMBL/GenBank/DDBJ whole genome shotgun (WGS) entry which is preliminary data.</text>
</comment>
<keyword evidence="5" id="KW-0547">Nucleotide-binding</keyword>
<evidence type="ECO:0000256" key="6">
    <source>
        <dbReference type="ARBA" id="ARBA00022777"/>
    </source>
</evidence>
<comment type="catalytic activity">
    <reaction evidence="1">
        <text>ATP + protein L-histidine = ADP + protein N-phospho-L-histidine.</text>
        <dbReference type="EC" id="2.7.13.3"/>
    </reaction>
</comment>
<keyword evidence="7" id="KW-0067">ATP-binding</keyword>
<dbReference type="Gene3D" id="1.20.5.1930">
    <property type="match status" value="1"/>
</dbReference>
<evidence type="ECO:0000313" key="12">
    <source>
        <dbReference type="Proteomes" id="UP001267426"/>
    </source>
</evidence>
<dbReference type="PROSITE" id="PS50112">
    <property type="entry name" value="PAS"/>
    <property type="match status" value="1"/>
</dbReference>
<evidence type="ECO:0000259" key="10">
    <source>
        <dbReference type="PROSITE" id="PS50112"/>
    </source>
</evidence>
<dbReference type="SUPFAM" id="SSF55785">
    <property type="entry name" value="PYP-like sensor domain (PAS domain)"/>
    <property type="match status" value="2"/>
</dbReference>
<evidence type="ECO:0000256" key="2">
    <source>
        <dbReference type="ARBA" id="ARBA00012438"/>
    </source>
</evidence>
<keyword evidence="12" id="KW-1185">Reference proteome</keyword>
<dbReference type="Proteomes" id="UP001267426">
    <property type="component" value="Unassembled WGS sequence"/>
</dbReference>
<dbReference type="EC" id="2.7.13.3" evidence="2"/>
<dbReference type="SMART" id="SM00091">
    <property type="entry name" value="PAS"/>
    <property type="match status" value="2"/>
</dbReference>
<dbReference type="InterPro" id="IPR000014">
    <property type="entry name" value="PAS"/>
</dbReference>
<dbReference type="InterPro" id="IPR036890">
    <property type="entry name" value="HATPase_C_sf"/>
</dbReference>
<dbReference type="InterPro" id="IPR011712">
    <property type="entry name" value="Sig_transdc_His_kin_sub3_dim/P"/>
</dbReference>
<evidence type="ECO:0000256" key="1">
    <source>
        <dbReference type="ARBA" id="ARBA00000085"/>
    </source>
</evidence>
<evidence type="ECO:0000256" key="3">
    <source>
        <dbReference type="ARBA" id="ARBA00022553"/>
    </source>
</evidence>
<dbReference type="PANTHER" id="PTHR24421">
    <property type="entry name" value="NITRATE/NITRITE SENSOR PROTEIN NARX-RELATED"/>
    <property type="match status" value="1"/>
</dbReference>
<dbReference type="Pfam" id="PF08448">
    <property type="entry name" value="PAS_4"/>
    <property type="match status" value="1"/>
</dbReference>
<dbReference type="Gene3D" id="3.30.450.20">
    <property type="entry name" value="PAS domain"/>
    <property type="match status" value="2"/>
</dbReference>
<dbReference type="NCBIfam" id="TIGR00229">
    <property type="entry name" value="sensory_box"/>
    <property type="match status" value="1"/>
</dbReference>
<evidence type="ECO:0000256" key="8">
    <source>
        <dbReference type="ARBA" id="ARBA00023012"/>
    </source>
</evidence>
<protein>
    <recommendedName>
        <fullName evidence="2">histidine kinase</fullName>
        <ecNumber evidence="2">2.7.13.3</ecNumber>
    </recommendedName>
</protein>
<dbReference type="Pfam" id="PF08447">
    <property type="entry name" value="PAS_3"/>
    <property type="match status" value="1"/>
</dbReference>
<evidence type="ECO:0000259" key="9">
    <source>
        <dbReference type="PROSITE" id="PS50109"/>
    </source>
</evidence>
<dbReference type="SUPFAM" id="SSF55874">
    <property type="entry name" value="ATPase domain of HSP90 chaperone/DNA topoisomerase II/histidine kinase"/>
    <property type="match status" value="1"/>
</dbReference>
<dbReference type="CDD" id="cd00130">
    <property type="entry name" value="PAS"/>
    <property type="match status" value="1"/>
</dbReference>
<dbReference type="PROSITE" id="PS50109">
    <property type="entry name" value="HIS_KIN"/>
    <property type="match status" value="1"/>
</dbReference>
<dbReference type="InterPro" id="IPR005467">
    <property type="entry name" value="His_kinase_dom"/>
</dbReference>
<keyword evidence="4" id="KW-0808">Transferase</keyword>
<dbReference type="InterPro" id="IPR035965">
    <property type="entry name" value="PAS-like_dom_sf"/>
</dbReference>
<gene>
    <name evidence="11" type="ORF">RM540_03050</name>
</gene>
<feature type="domain" description="Histidine kinase" evidence="9">
    <location>
        <begin position="485"/>
        <end position="573"/>
    </location>
</feature>
<reference evidence="11 12" key="1">
    <citation type="submission" date="2023-09" db="EMBL/GenBank/DDBJ databases">
        <authorList>
            <person name="Rey-Velasco X."/>
        </authorList>
    </citation>
    <scope>NUCLEOTIDE SEQUENCE [LARGE SCALE GENOMIC DNA]</scope>
    <source>
        <strain evidence="11 12">F394</strain>
    </source>
</reference>
<dbReference type="Gene3D" id="3.30.565.10">
    <property type="entry name" value="Histidine kinase-like ATPase, C-terminal domain"/>
    <property type="match status" value="1"/>
</dbReference>
<dbReference type="EMBL" id="JAVRHT010000004">
    <property type="protein sequence ID" value="MDT0630714.1"/>
    <property type="molecule type" value="Genomic_DNA"/>
</dbReference>
<dbReference type="SMART" id="SM00387">
    <property type="entry name" value="HATPase_c"/>
    <property type="match status" value="1"/>
</dbReference>
<accession>A0ABU3BN49</accession>